<dbReference type="InterPro" id="IPR036551">
    <property type="entry name" value="Flavin_trans-like"/>
</dbReference>
<accession>A0A6J7VS87</accession>
<dbReference type="InterPro" id="IPR035929">
    <property type="entry name" value="CoaB-like_sf"/>
</dbReference>
<protein>
    <submittedName>
        <fullName evidence="5">Unannotated protein</fullName>
    </submittedName>
</protein>
<dbReference type="Pfam" id="PF04127">
    <property type="entry name" value="DFP"/>
    <property type="match status" value="1"/>
</dbReference>
<keyword evidence="1" id="KW-0210">Decarboxylase</keyword>
<dbReference type="InterPro" id="IPR007085">
    <property type="entry name" value="DNA/pantothenate-metab_flavo_C"/>
</dbReference>
<name>A0A6J7VS87_9ZZZZ</name>
<dbReference type="Gene3D" id="3.40.50.10300">
    <property type="entry name" value="CoaB-like"/>
    <property type="match status" value="1"/>
</dbReference>
<dbReference type="GO" id="GO:0004632">
    <property type="term" value="F:phosphopantothenate--cysteine ligase activity"/>
    <property type="evidence" value="ECO:0007669"/>
    <property type="project" value="InterPro"/>
</dbReference>
<dbReference type="NCBIfam" id="TIGR00521">
    <property type="entry name" value="coaBC_dfp"/>
    <property type="match status" value="1"/>
</dbReference>
<proteinExistence type="inferred from homology"/>
<evidence type="ECO:0000259" key="3">
    <source>
        <dbReference type="Pfam" id="PF02441"/>
    </source>
</evidence>
<keyword evidence="2" id="KW-0456">Lyase</keyword>
<sequence>MSAPSRELVLGVGAGIAAYKSCELLRRLQDRGYSVTVVPTPASLNFVGSATWAALSGRPVFTQVWESVHEVSHISIAARADIFLIAPATADLIARIAAGRADDLLTNLVLAAEVPIMIVPAMHPAMWKAPATVANVALLRARGFTVMEPEFGRLTGHDSGQGRFPETAAIIETVDEVTGHTRDLLGKRVLVTGGGTREAIDPVRFIGNRSSGKQALAVAQAAVLRGAQVHLIAANTDTSDLSGIEVTHVESAQEMGDALALRFPECDILVMAAAVADARPMQLRTDKIKKHEMSSIELEPTPDLLAGLKAIKSHQIMIGFAAETSDLIESATAKLSAKGLDVIYVNDVSGGAIFGKDTTQGMIIARTGAHIALKEVSKDALANLLLDHAIRQLG</sequence>
<dbReference type="SUPFAM" id="SSF102645">
    <property type="entry name" value="CoaB-like"/>
    <property type="match status" value="1"/>
</dbReference>
<reference evidence="5" key="1">
    <citation type="submission" date="2020-05" db="EMBL/GenBank/DDBJ databases">
        <authorList>
            <person name="Chiriac C."/>
            <person name="Salcher M."/>
            <person name="Ghai R."/>
            <person name="Kavagutti S V."/>
        </authorList>
    </citation>
    <scope>NUCLEOTIDE SEQUENCE</scope>
</reference>
<dbReference type="GO" id="GO:0004633">
    <property type="term" value="F:phosphopantothenoylcysteine decarboxylase activity"/>
    <property type="evidence" value="ECO:0007669"/>
    <property type="project" value="InterPro"/>
</dbReference>
<dbReference type="GO" id="GO:0071513">
    <property type="term" value="C:phosphopantothenoylcysteine decarboxylase complex"/>
    <property type="evidence" value="ECO:0007669"/>
    <property type="project" value="TreeGrafter"/>
</dbReference>
<dbReference type="InterPro" id="IPR003382">
    <property type="entry name" value="Flavoprotein"/>
</dbReference>
<dbReference type="PANTHER" id="PTHR14359">
    <property type="entry name" value="HOMO-OLIGOMERIC FLAVIN CONTAINING CYS DECARBOXYLASE FAMILY"/>
    <property type="match status" value="1"/>
</dbReference>
<dbReference type="Pfam" id="PF02441">
    <property type="entry name" value="Flavoprotein"/>
    <property type="match status" value="1"/>
</dbReference>
<evidence type="ECO:0000313" key="5">
    <source>
        <dbReference type="EMBL" id="CAB5108772.1"/>
    </source>
</evidence>
<dbReference type="GO" id="GO:0015941">
    <property type="term" value="P:pantothenate catabolic process"/>
    <property type="evidence" value="ECO:0007669"/>
    <property type="project" value="InterPro"/>
</dbReference>
<dbReference type="GO" id="GO:0010181">
    <property type="term" value="F:FMN binding"/>
    <property type="evidence" value="ECO:0007669"/>
    <property type="project" value="InterPro"/>
</dbReference>
<dbReference type="SUPFAM" id="SSF52507">
    <property type="entry name" value="Homo-oligomeric flavin-containing Cys decarboxylases, HFCD"/>
    <property type="match status" value="1"/>
</dbReference>
<evidence type="ECO:0000259" key="4">
    <source>
        <dbReference type="Pfam" id="PF04127"/>
    </source>
</evidence>
<dbReference type="HAMAP" id="MF_02225">
    <property type="entry name" value="CoaBC"/>
    <property type="match status" value="1"/>
</dbReference>
<feature type="domain" description="DNA/pantothenate metabolism flavoprotein C-terminal" evidence="4">
    <location>
        <begin position="185"/>
        <end position="389"/>
    </location>
</feature>
<evidence type="ECO:0000256" key="2">
    <source>
        <dbReference type="ARBA" id="ARBA00023239"/>
    </source>
</evidence>
<dbReference type="EMBL" id="CAFBRV010000024">
    <property type="protein sequence ID" value="CAB5108772.1"/>
    <property type="molecule type" value="Genomic_DNA"/>
</dbReference>
<dbReference type="InterPro" id="IPR005252">
    <property type="entry name" value="CoaBC"/>
</dbReference>
<dbReference type="PANTHER" id="PTHR14359:SF6">
    <property type="entry name" value="PHOSPHOPANTOTHENOYLCYSTEINE DECARBOXYLASE"/>
    <property type="match status" value="1"/>
</dbReference>
<dbReference type="GO" id="GO:0015937">
    <property type="term" value="P:coenzyme A biosynthetic process"/>
    <property type="evidence" value="ECO:0007669"/>
    <property type="project" value="InterPro"/>
</dbReference>
<dbReference type="Gene3D" id="3.40.50.1950">
    <property type="entry name" value="Flavin prenyltransferase-like"/>
    <property type="match status" value="1"/>
</dbReference>
<evidence type="ECO:0000256" key="1">
    <source>
        <dbReference type="ARBA" id="ARBA00022793"/>
    </source>
</evidence>
<feature type="domain" description="Flavoprotein" evidence="3">
    <location>
        <begin position="7"/>
        <end position="175"/>
    </location>
</feature>
<organism evidence="5">
    <name type="scientific">freshwater metagenome</name>
    <dbReference type="NCBI Taxonomy" id="449393"/>
    <lineage>
        <taxon>unclassified sequences</taxon>
        <taxon>metagenomes</taxon>
        <taxon>ecological metagenomes</taxon>
    </lineage>
</organism>
<dbReference type="AlphaFoldDB" id="A0A6J7VS87"/>
<gene>
    <name evidence="5" type="ORF">UFOPK4410_00407</name>
</gene>